<dbReference type="Pfam" id="PF07963">
    <property type="entry name" value="N_methyl"/>
    <property type="match status" value="1"/>
</dbReference>
<dbReference type="SUPFAM" id="SSF54523">
    <property type="entry name" value="Pili subunits"/>
    <property type="match status" value="1"/>
</dbReference>
<keyword evidence="8 11" id="KW-0472">Membrane</keyword>
<protein>
    <recommendedName>
        <fullName evidence="2">Type II secretion system protein H</fullName>
    </recommendedName>
    <alternativeName>
        <fullName evidence="10">General secretion pathway protein H</fullName>
    </alternativeName>
</protein>
<evidence type="ECO:0000313" key="13">
    <source>
        <dbReference type="EMBL" id="PNS09837.1"/>
    </source>
</evidence>
<evidence type="ECO:0000256" key="10">
    <source>
        <dbReference type="ARBA" id="ARBA00030775"/>
    </source>
</evidence>
<evidence type="ECO:0000256" key="5">
    <source>
        <dbReference type="ARBA" id="ARBA00022519"/>
    </source>
</evidence>
<dbReference type="PROSITE" id="PS00409">
    <property type="entry name" value="PROKAR_NTER_METHYL"/>
    <property type="match status" value="1"/>
</dbReference>
<dbReference type="InterPro" id="IPR045584">
    <property type="entry name" value="Pilin-like"/>
</dbReference>
<dbReference type="Gene3D" id="3.55.40.10">
    <property type="entry name" value="minor pseudopilin epsh domain"/>
    <property type="match status" value="1"/>
</dbReference>
<name>A0A2K1Q4E9_9GAMM</name>
<evidence type="ECO:0000256" key="9">
    <source>
        <dbReference type="ARBA" id="ARBA00025772"/>
    </source>
</evidence>
<keyword evidence="6 11" id="KW-0812">Transmembrane</keyword>
<accession>A0A2K1Q4E9</accession>
<feature type="transmembrane region" description="Helical" evidence="11">
    <location>
        <begin position="32"/>
        <end position="55"/>
    </location>
</feature>
<dbReference type="AlphaFoldDB" id="A0A2K1Q4E9"/>
<evidence type="ECO:0000256" key="2">
    <source>
        <dbReference type="ARBA" id="ARBA00021549"/>
    </source>
</evidence>
<feature type="domain" description="General secretion pathway GspH" evidence="12">
    <location>
        <begin position="67"/>
        <end position="161"/>
    </location>
</feature>
<comment type="caution">
    <text evidence="13">The sequence shown here is derived from an EMBL/GenBank/DDBJ whole genome shotgun (WGS) entry which is preliminary data.</text>
</comment>
<keyword evidence="3" id="KW-1003">Cell membrane</keyword>
<evidence type="ECO:0000256" key="7">
    <source>
        <dbReference type="ARBA" id="ARBA00022989"/>
    </source>
</evidence>
<dbReference type="InterPro" id="IPR002416">
    <property type="entry name" value="T2SS_protein-GspH"/>
</dbReference>
<evidence type="ECO:0000259" key="12">
    <source>
        <dbReference type="Pfam" id="PF12019"/>
    </source>
</evidence>
<evidence type="ECO:0000256" key="8">
    <source>
        <dbReference type="ARBA" id="ARBA00023136"/>
    </source>
</evidence>
<evidence type="ECO:0000256" key="1">
    <source>
        <dbReference type="ARBA" id="ARBA00004377"/>
    </source>
</evidence>
<dbReference type="InterPro" id="IPR012902">
    <property type="entry name" value="N_methyl_site"/>
</dbReference>
<dbReference type="InterPro" id="IPR022346">
    <property type="entry name" value="T2SS_GspH"/>
</dbReference>
<reference evidence="13 14" key="1">
    <citation type="submission" date="2017-08" db="EMBL/GenBank/DDBJ databases">
        <title>Lysobacter sylvestris genome.</title>
        <authorList>
            <person name="Zhang D.-C."/>
            <person name="Albuquerque L."/>
            <person name="Franca L."/>
            <person name="Froufe H.J.C."/>
            <person name="Barroso C."/>
            <person name="Egas C."/>
            <person name="Da Costa M."/>
            <person name="Margesin R."/>
        </authorList>
    </citation>
    <scope>NUCLEOTIDE SEQUENCE [LARGE SCALE GENOMIC DNA]</scope>
    <source>
        <strain evidence="13 14">AM20-91</strain>
    </source>
</reference>
<dbReference type="GO" id="GO:0015627">
    <property type="term" value="C:type II protein secretion system complex"/>
    <property type="evidence" value="ECO:0007669"/>
    <property type="project" value="InterPro"/>
</dbReference>
<keyword evidence="7 11" id="KW-1133">Transmembrane helix</keyword>
<evidence type="ECO:0000256" key="6">
    <source>
        <dbReference type="ARBA" id="ARBA00022692"/>
    </source>
</evidence>
<dbReference type="EMBL" id="NPZB01000001">
    <property type="protein sequence ID" value="PNS09837.1"/>
    <property type="molecule type" value="Genomic_DNA"/>
</dbReference>
<dbReference type="PRINTS" id="PR00885">
    <property type="entry name" value="BCTERIALGSPH"/>
</dbReference>
<evidence type="ECO:0000256" key="11">
    <source>
        <dbReference type="SAM" id="Phobius"/>
    </source>
</evidence>
<comment type="similarity">
    <text evidence="9">Belongs to the GSP H family.</text>
</comment>
<keyword evidence="14" id="KW-1185">Reference proteome</keyword>
<keyword evidence="5" id="KW-0997">Cell inner membrane</keyword>
<organism evidence="13 14">
    <name type="scientific">Solilutibacter silvestris</name>
    <dbReference type="NCBI Taxonomy" id="1645665"/>
    <lineage>
        <taxon>Bacteria</taxon>
        <taxon>Pseudomonadati</taxon>
        <taxon>Pseudomonadota</taxon>
        <taxon>Gammaproteobacteria</taxon>
        <taxon>Lysobacterales</taxon>
        <taxon>Lysobacteraceae</taxon>
        <taxon>Solilutibacter</taxon>
    </lineage>
</organism>
<comment type="subcellular location">
    <subcellularLocation>
        <location evidence="1">Cell inner membrane</location>
        <topology evidence="1">Single-pass membrane protein</topology>
    </subcellularLocation>
</comment>
<dbReference type="Proteomes" id="UP000236220">
    <property type="component" value="Unassembled WGS sequence"/>
</dbReference>
<dbReference type="NCBIfam" id="TIGR02532">
    <property type="entry name" value="IV_pilin_GFxxxE"/>
    <property type="match status" value="1"/>
</dbReference>
<dbReference type="GO" id="GO:0005886">
    <property type="term" value="C:plasma membrane"/>
    <property type="evidence" value="ECO:0007669"/>
    <property type="project" value="UniProtKB-SubCell"/>
</dbReference>
<dbReference type="GO" id="GO:0015628">
    <property type="term" value="P:protein secretion by the type II secretion system"/>
    <property type="evidence" value="ECO:0007669"/>
    <property type="project" value="InterPro"/>
</dbReference>
<dbReference type="Pfam" id="PF12019">
    <property type="entry name" value="GspH"/>
    <property type="match status" value="1"/>
</dbReference>
<sequence>MVYQAEAASMPIWCRNKHGVSRVVSPRQQQGFTLIEIVLVMALVALATALVASTISRNSGGQRLRDAAQQIAMGLRQARTEAMRSQLPQRFVLEPQQHRWAIVGRNARPLDPDLEVTMESGRELAQNAQQGVIVFFPDGASTGGRVTLARNGQRWRSDVNWITGEVTLQRDGAP</sequence>
<gene>
    <name evidence="13" type="ORF">Lysil_1466</name>
</gene>
<proteinExistence type="inferred from homology"/>
<keyword evidence="4" id="KW-0488">Methylation</keyword>
<evidence type="ECO:0000256" key="3">
    <source>
        <dbReference type="ARBA" id="ARBA00022475"/>
    </source>
</evidence>
<evidence type="ECO:0000313" key="14">
    <source>
        <dbReference type="Proteomes" id="UP000236220"/>
    </source>
</evidence>
<evidence type="ECO:0000256" key="4">
    <source>
        <dbReference type="ARBA" id="ARBA00022481"/>
    </source>
</evidence>